<evidence type="ECO:0000313" key="2">
    <source>
        <dbReference type="Proteomes" id="UP000253845"/>
    </source>
</evidence>
<dbReference type="EMBL" id="KZ851920">
    <property type="protein sequence ID" value="RDH19121.1"/>
    <property type="molecule type" value="Genomic_DNA"/>
</dbReference>
<gene>
    <name evidence="1" type="ORF">M747DRAFT_353642</name>
</gene>
<dbReference type="AlphaFoldDB" id="A0A370C130"/>
<accession>A0A370C130</accession>
<protein>
    <submittedName>
        <fullName evidence="1">Uncharacterized protein</fullName>
    </submittedName>
</protein>
<dbReference type="Proteomes" id="UP000253845">
    <property type="component" value="Unassembled WGS sequence"/>
</dbReference>
<dbReference type="VEuPathDB" id="FungiDB:M747DRAFT_353642"/>
<proteinExistence type="predicted"/>
<sequence length="107" mass="11696">MASSREPGLFTAFRDSLVTKQVVSSTMGAAPAPIAEHPTPNRWRPSLVLQAPALPGPSTRLAMALDSCKAAPIIVCRIPSCVKRQLKTSTCDCGKIWFTMFRNSRMY</sequence>
<reference evidence="1 2" key="1">
    <citation type="submission" date="2018-07" db="EMBL/GenBank/DDBJ databases">
        <title>Section-level genome sequencing of Aspergillus section Nigri to investigate inter- and intra-species variation.</title>
        <authorList>
            <consortium name="DOE Joint Genome Institute"/>
            <person name="Vesth T.C."/>
            <person name="Nybo J.L."/>
            <person name="Theobald S."/>
            <person name="Frisvad J.C."/>
            <person name="Larsen T.O."/>
            <person name="Nielsen K.F."/>
            <person name="Hoof J.B."/>
            <person name="Brandl J."/>
            <person name="Salamov A."/>
            <person name="Riley R."/>
            <person name="Gladden J.M."/>
            <person name="Phatale P."/>
            <person name="Nielsen M.T."/>
            <person name="Lyhne E.K."/>
            <person name="Kogle M.E."/>
            <person name="Strasser K."/>
            <person name="McDonnell E."/>
            <person name="Barry K."/>
            <person name="Clum A."/>
            <person name="Chen C."/>
            <person name="Nolan M."/>
            <person name="Sandor L."/>
            <person name="Kuo A."/>
            <person name="Lipzen A."/>
            <person name="Hainaut M."/>
            <person name="Drula E."/>
            <person name="Tsang A."/>
            <person name="Magnuson J.K."/>
            <person name="Henrissat B."/>
            <person name="Wiebenga A."/>
            <person name="Simmons B.A."/>
            <person name="Makela M.R."/>
            <person name="De vries R.P."/>
            <person name="Grigoriev I.V."/>
            <person name="Mortensen U.H."/>
            <person name="Baker S.E."/>
            <person name="Andersen M.R."/>
        </authorList>
    </citation>
    <scope>NUCLEOTIDE SEQUENCE [LARGE SCALE GENOMIC DNA]</scope>
    <source>
        <strain evidence="1 2">ATCC 13496</strain>
    </source>
</reference>
<name>A0A370C130_ASPNG</name>
<evidence type="ECO:0000313" key="1">
    <source>
        <dbReference type="EMBL" id="RDH19121.1"/>
    </source>
</evidence>
<organism evidence="1 2">
    <name type="scientific">Aspergillus niger ATCC 13496</name>
    <dbReference type="NCBI Taxonomy" id="1353008"/>
    <lineage>
        <taxon>Eukaryota</taxon>
        <taxon>Fungi</taxon>
        <taxon>Dikarya</taxon>
        <taxon>Ascomycota</taxon>
        <taxon>Pezizomycotina</taxon>
        <taxon>Eurotiomycetes</taxon>
        <taxon>Eurotiomycetidae</taxon>
        <taxon>Eurotiales</taxon>
        <taxon>Aspergillaceae</taxon>
        <taxon>Aspergillus</taxon>
        <taxon>Aspergillus subgen. Circumdati</taxon>
    </lineage>
</organism>